<dbReference type="AlphaFoldDB" id="A0AAV6XTR9"/>
<organism evidence="2 3">
    <name type="scientific">Buddleja alternifolia</name>
    <dbReference type="NCBI Taxonomy" id="168488"/>
    <lineage>
        <taxon>Eukaryota</taxon>
        <taxon>Viridiplantae</taxon>
        <taxon>Streptophyta</taxon>
        <taxon>Embryophyta</taxon>
        <taxon>Tracheophyta</taxon>
        <taxon>Spermatophyta</taxon>
        <taxon>Magnoliopsida</taxon>
        <taxon>eudicotyledons</taxon>
        <taxon>Gunneridae</taxon>
        <taxon>Pentapetalae</taxon>
        <taxon>asterids</taxon>
        <taxon>lamiids</taxon>
        <taxon>Lamiales</taxon>
        <taxon>Scrophulariaceae</taxon>
        <taxon>Buddlejeae</taxon>
        <taxon>Buddleja</taxon>
    </lineage>
</organism>
<dbReference type="Proteomes" id="UP000826271">
    <property type="component" value="Unassembled WGS sequence"/>
</dbReference>
<keyword evidence="1" id="KW-0472">Membrane</keyword>
<sequence length="253" mass="28215">MDGDGETATAPQKYYQFMKKTLQFLLPVSLFSFLFSYFSGFPFFSYNLQFSTLIFSLSAQALERKYMFLICNGILAFLANNLNFSSSSLNTTGSIKSAEDDDVKQITELPQILEESTVKENVASMEYANSLLTVAVGEDKQTVQQQEQDYGDSNEGAEEIKAGEYCEEEVIESGSLESAPPTEEVNDARVSTEELNKKFEEFIRKMKEELRIEAQQQLITVKGQKSRRSSVVRVISLAASPIEKSVSASGGKQ</sequence>
<evidence type="ECO:0000313" key="2">
    <source>
        <dbReference type="EMBL" id="KAG8385863.1"/>
    </source>
</evidence>
<dbReference type="PANTHER" id="PTHR34947:SF4">
    <property type="entry name" value="TRANSMEMBRANE PROTEIN"/>
    <property type="match status" value="1"/>
</dbReference>
<dbReference type="EMBL" id="WHWC01000003">
    <property type="protein sequence ID" value="KAG8385863.1"/>
    <property type="molecule type" value="Genomic_DNA"/>
</dbReference>
<keyword evidence="1" id="KW-0812">Transmembrane</keyword>
<keyword evidence="1" id="KW-1133">Transmembrane helix</keyword>
<keyword evidence="3" id="KW-1185">Reference proteome</keyword>
<proteinExistence type="predicted"/>
<reference evidence="2" key="1">
    <citation type="submission" date="2019-10" db="EMBL/GenBank/DDBJ databases">
        <authorList>
            <person name="Zhang R."/>
            <person name="Pan Y."/>
            <person name="Wang J."/>
            <person name="Ma R."/>
            <person name="Yu S."/>
        </authorList>
    </citation>
    <scope>NUCLEOTIDE SEQUENCE</scope>
    <source>
        <strain evidence="2">LA-IB0</strain>
        <tissue evidence="2">Leaf</tissue>
    </source>
</reference>
<feature type="transmembrane region" description="Helical" evidence="1">
    <location>
        <begin position="24"/>
        <end position="46"/>
    </location>
</feature>
<accession>A0AAV6XTR9</accession>
<comment type="caution">
    <text evidence="2">The sequence shown here is derived from an EMBL/GenBank/DDBJ whole genome shotgun (WGS) entry which is preliminary data.</text>
</comment>
<name>A0AAV6XTR9_9LAMI</name>
<evidence type="ECO:0000256" key="1">
    <source>
        <dbReference type="SAM" id="Phobius"/>
    </source>
</evidence>
<protein>
    <submittedName>
        <fullName evidence="2">Uncharacterized protein</fullName>
    </submittedName>
</protein>
<gene>
    <name evidence="2" type="ORF">BUALT_Bualt03G0089400</name>
</gene>
<evidence type="ECO:0000313" key="3">
    <source>
        <dbReference type="Proteomes" id="UP000826271"/>
    </source>
</evidence>
<dbReference type="PANTHER" id="PTHR34947">
    <property type="entry name" value="TRANSMEMBRANE PROTEIN"/>
    <property type="match status" value="1"/>
</dbReference>